<feature type="domain" description="Peptidase S8/S53" evidence="6">
    <location>
        <begin position="227"/>
        <end position="522"/>
    </location>
</feature>
<dbReference type="PROSITE" id="PS51892">
    <property type="entry name" value="SUBTILASE"/>
    <property type="match status" value="1"/>
</dbReference>
<sequence>MRKSIPILFIVILLTTVTSFSQQAYFWTGNQKLILTPDPSQTLVKIKKGGKEVSALLQEARQSTNVDNASEMSIGGQSFILLKQTKASKSSLNAADVEFQLPVYYGNGVPYYLNGDIIFRPKNGVTIEQIRRLVENGISQEGSTAQRTYFFKVTKGENVLDIANKIHESGLVEWCHPDFMAQIEKHLIPADPTYGDQYYLNNTGQFGGTANIDINAPEAWDITRGCDIRVAVIDDGVEDHNDLAGRVLQGFTVLNANGFGRPNAVCSGTTVINRVGHGMACTGIIAASHNTLGVAGIAPNALIYPVNIFVGGETIAQLVTSINRAWDPAFGNADVISNSWGFWQTDIIPAIEQEIINARTLGRVRNGVTRGCVVVFASGNSHPRSGCPDCFNGVTFPANVNGVITVGAISNTGAIHDYSSRGAEMDLVAPSGGASGVADIGGCNIPTGNIRTIDRPGANGYDAGDFFNGFNGTSAAAPQVSGVAALMLSASPTLTEAQVRTLLQQTATDMGSSGFDNTFGFGRLNAFTAVKAAINNAVLSGPSHVCPSATFTITSPPAGTTITWSSSNTSGVTINSSGVATRVGSFTGTVTITATFNGVCGVVALSKAVTVGAPSPISSLTVRMGPPSGNQLCYNYNLGIAVGNSNQSAQGVTQYNWNFGSWAPYFTDYDGLGVYTSVAMLTVNSSAAPSQSISVTAQNSCGISSPYSKTFYASSCGSMSVAYPNPTSDILSLSFDDAPVALPQQIILYSEKTQKVVYTISSEKLTTAFSNEKTLNIPVNTFPRGVYYLRVENGDRKTDQIRIVLK</sequence>
<dbReference type="Pfam" id="PF18962">
    <property type="entry name" value="Por_Secre_tail"/>
    <property type="match status" value="1"/>
</dbReference>
<evidence type="ECO:0000259" key="6">
    <source>
        <dbReference type="Pfam" id="PF00082"/>
    </source>
</evidence>
<reference evidence="9" key="1">
    <citation type="journal article" date="2019" name="Int. J. Syst. Evol. Microbiol.">
        <title>The Global Catalogue of Microorganisms (GCM) 10K type strain sequencing project: providing services to taxonomists for standard genome sequencing and annotation.</title>
        <authorList>
            <consortium name="The Broad Institute Genomics Platform"/>
            <consortium name="The Broad Institute Genome Sequencing Center for Infectious Disease"/>
            <person name="Wu L."/>
            <person name="Ma J."/>
        </authorList>
    </citation>
    <scope>NUCLEOTIDE SEQUENCE [LARGE SCALE GENOMIC DNA]</scope>
    <source>
        <strain evidence="9">CCUG 58938</strain>
    </source>
</reference>
<dbReference type="InterPro" id="IPR026444">
    <property type="entry name" value="Secre_tail"/>
</dbReference>
<dbReference type="SUPFAM" id="SSF52743">
    <property type="entry name" value="Subtilisin-like"/>
    <property type="match status" value="1"/>
</dbReference>
<keyword evidence="1 4" id="KW-0645">Protease</keyword>
<gene>
    <name evidence="8" type="ORF">ACFQ21_20200</name>
</gene>
<dbReference type="InterPro" id="IPR036852">
    <property type="entry name" value="Peptidase_S8/S53_dom_sf"/>
</dbReference>
<evidence type="ECO:0000256" key="3">
    <source>
        <dbReference type="ARBA" id="ARBA00022825"/>
    </source>
</evidence>
<dbReference type="PANTHER" id="PTHR42884:SF14">
    <property type="entry name" value="NEUROENDOCRINE CONVERTASE 1"/>
    <property type="match status" value="1"/>
</dbReference>
<dbReference type="InterPro" id="IPR000209">
    <property type="entry name" value="Peptidase_S8/S53_dom"/>
</dbReference>
<evidence type="ECO:0000256" key="4">
    <source>
        <dbReference type="PROSITE-ProRule" id="PRU01240"/>
    </source>
</evidence>
<keyword evidence="3 4" id="KW-0720">Serine protease</keyword>
<proteinExistence type="inferred from homology"/>
<feature type="domain" description="Secretion system C-terminal sorting" evidence="7">
    <location>
        <begin position="723"/>
        <end position="798"/>
    </location>
</feature>
<feature type="active site" description="Charge relay system" evidence="4">
    <location>
        <position position="474"/>
    </location>
</feature>
<dbReference type="PROSITE" id="PS00136">
    <property type="entry name" value="SUBTILASE_ASP"/>
    <property type="match status" value="1"/>
</dbReference>
<feature type="active site" description="Charge relay system" evidence="4">
    <location>
        <position position="234"/>
    </location>
</feature>
<dbReference type="Pfam" id="PF00082">
    <property type="entry name" value="Peptidase_S8"/>
    <property type="match status" value="1"/>
</dbReference>
<name>A0ABW3K7M2_9BACT</name>
<keyword evidence="9" id="KW-1185">Reference proteome</keyword>
<dbReference type="InterPro" id="IPR015500">
    <property type="entry name" value="Peptidase_S8_subtilisin-rel"/>
</dbReference>
<organism evidence="8 9">
    <name type="scientific">Ohtaekwangia kribbensis</name>
    <dbReference type="NCBI Taxonomy" id="688913"/>
    <lineage>
        <taxon>Bacteria</taxon>
        <taxon>Pseudomonadati</taxon>
        <taxon>Bacteroidota</taxon>
        <taxon>Cytophagia</taxon>
        <taxon>Cytophagales</taxon>
        <taxon>Fulvivirgaceae</taxon>
        <taxon>Ohtaekwangia</taxon>
    </lineage>
</organism>
<dbReference type="PROSITE" id="PS00137">
    <property type="entry name" value="SUBTILASE_HIS"/>
    <property type="match status" value="1"/>
</dbReference>
<protein>
    <submittedName>
        <fullName evidence="8">S8 family serine peptidase</fullName>
    </submittedName>
</protein>
<dbReference type="InterPro" id="IPR023827">
    <property type="entry name" value="Peptidase_S8_Asp-AS"/>
</dbReference>
<comment type="caution">
    <text evidence="8">The sequence shown here is derived from an EMBL/GenBank/DDBJ whole genome shotgun (WGS) entry which is preliminary data.</text>
</comment>
<evidence type="ECO:0000256" key="5">
    <source>
        <dbReference type="RuleBase" id="RU003355"/>
    </source>
</evidence>
<dbReference type="InterPro" id="IPR023828">
    <property type="entry name" value="Peptidase_S8_Ser-AS"/>
</dbReference>
<evidence type="ECO:0000313" key="8">
    <source>
        <dbReference type="EMBL" id="MFD1001664.1"/>
    </source>
</evidence>
<dbReference type="Gene3D" id="3.40.50.200">
    <property type="entry name" value="Peptidase S8/S53 domain"/>
    <property type="match status" value="1"/>
</dbReference>
<evidence type="ECO:0000256" key="1">
    <source>
        <dbReference type="ARBA" id="ARBA00022670"/>
    </source>
</evidence>
<dbReference type="PROSITE" id="PS00138">
    <property type="entry name" value="SUBTILASE_SER"/>
    <property type="match status" value="1"/>
</dbReference>
<comment type="similarity">
    <text evidence="4 5">Belongs to the peptidase S8 family.</text>
</comment>
<evidence type="ECO:0000256" key="2">
    <source>
        <dbReference type="ARBA" id="ARBA00022801"/>
    </source>
</evidence>
<dbReference type="EMBL" id="JBHTKA010000007">
    <property type="protein sequence ID" value="MFD1001664.1"/>
    <property type="molecule type" value="Genomic_DNA"/>
</dbReference>
<dbReference type="PANTHER" id="PTHR42884">
    <property type="entry name" value="PROPROTEIN CONVERTASE SUBTILISIN/KEXIN-RELATED"/>
    <property type="match status" value="1"/>
</dbReference>
<dbReference type="SUPFAM" id="SSF49373">
    <property type="entry name" value="Invasin/intimin cell-adhesion fragments"/>
    <property type="match status" value="1"/>
</dbReference>
<evidence type="ECO:0000259" key="7">
    <source>
        <dbReference type="Pfam" id="PF18962"/>
    </source>
</evidence>
<dbReference type="Proteomes" id="UP001597112">
    <property type="component" value="Unassembled WGS sequence"/>
</dbReference>
<dbReference type="Gene3D" id="2.60.40.1080">
    <property type="match status" value="1"/>
</dbReference>
<dbReference type="InterPro" id="IPR008964">
    <property type="entry name" value="Invasin/intimin_cell_adhesion"/>
</dbReference>
<feature type="active site" description="Charge relay system" evidence="4">
    <location>
        <position position="277"/>
    </location>
</feature>
<evidence type="ECO:0000313" key="9">
    <source>
        <dbReference type="Proteomes" id="UP001597112"/>
    </source>
</evidence>
<keyword evidence="2 4" id="KW-0378">Hydrolase</keyword>
<accession>A0ABW3K7M2</accession>
<dbReference type="PRINTS" id="PR00723">
    <property type="entry name" value="SUBTILISIN"/>
</dbReference>
<dbReference type="InterPro" id="IPR022398">
    <property type="entry name" value="Peptidase_S8_His-AS"/>
</dbReference>